<dbReference type="InterPro" id="IPR005788">
    <property type="entry name" value="PDI_thioredoxin-like_dom"/>
</dbReference>
<feature type="compositionally biased region" description="Low complexity" evidence="16">
    <location>
        <begin position="476"/>
        <end position="493"/>
    </location>
</feature>
<dbReference type="FunFam" id="3.40.30.10:FF:000185">
    <property type="entry name" value="Protein disulfide-isomerase"/>
    <property type="match status" value="1"/>
</dbReference>
<evidence type="ECO:0000256" key="13">
    <source>
        <dbReference type="PIRSR" id="PIRSR605792-51"/>
    </source>
</evidence>
<comment type="function">
    <text evidence="2">Participates in the folding of proteins containing disulfide bonds, may be involved in glycosylation, prolyl hydroxylation and triglyceride transfer.</text>
</comment>
<evidence type="ECO:0000256" key="10">
    <source>
        <dbReference type="ARBA" id="ARBA00023235"/>
    </source>
</evidence>
<dbReference type="CDD" id="cd02961">
    <property type="entry name" value="PDI_a_family"/>
    <property type="match status" value="1"/>
</dbReference>
<keyword evidence="10 15" id="KW-0413">Isomerase</keyword>
<keyword evidence="7" id="KW-0677">Repeat</keyword>
<keyword evidence="19" id="KW-1185">Reference proteome</keyword>
<evidence type="ECO:0000256" key="14">
    <source>
        <dbReference type="RuleBase" id="RU004208"/>
    </source>
</evidence>
<dbReference type="FunFam" id="3.40.30.10:FF:000139">
    <property type="entry name" value="Protein disulfide-isomerase"/>
    <property type="match status" value="1"/>
</dbReference>
<evidence type="ECO:0000256" key="4">
    <source>
        <dbReference type="ARBA" id="ARBA00006347"/>
    </source>
</evidence>
<feature type="disulfide bond" description="Redox-active" evidence="13">
    <location>
        <begin position="388"/>
        <end position="391"/>
    </location>
</feature>
<dbReference type="NCBIfam" id="TIGR01130">
    <property type="entry name" value="ER_PDI_fam"/>
    <property type="match status" value="1"/>
</dbReference>
<evidence type="ECO:0000256" key="9">
    <source>
        <dbReference type="ARBA" id="ARBA00023157"/>
    </source>
</evidence>
<comment type="similarity">
    <text evidence="4 14">Belongs to the protein disulfide isomerase family.</text>
</comment>
<evidence type="ECO:0000256" key="1">
    <source>
        <dbReference type="ARBA" id="ARBA00001182"/>
    </source>
</evidence>
<evidence type="ECO:0000256" key="8">
    <source>
        <dbReference type="ARBA" id="ARBA00022824"/>
    </source>
</evidence>
<evidence type="ECO:0000256" key="6">
    <source>
        <dbReference type="ARBA" id="ARBA00022729"/>
    </source>
</evidence>
<dbReference type="PROSITE" id="PS51257">
    <property type="entry name" value="PROKAR_LIPOPROTEIN"/>
    <property type="match status" value="1"/>
</dbReference>
<dbReference type="AlphaFoldDB" id="A0A9N8V1N6"/>
<dbReference type="PANTHER" id="PTHR18929">
    <property type="entry name" value="PROTEIN DISULFIDE ISOMERASE"/>
    <property type="match status" value="1"/>
</dbReference>
<name>A0A9N8V1N6_FUNMO</name>
<organism evidence="18 19">
    <name type="scientific">Funneliformis mosseae</name>
    <name type="common">Endomycorrhizal fungus</name>
    <name type="synonym">Glomus mosseae</name>
    <dbReference type="NCBI Taxonomy" id="27381"/>
    <lineage>
        <taxon>Eukaryota</taxon>
        <taxon>Fungi</taxon>
        <taxon>Fungi incertae sedis</taxon>
        <taxon>Mucoromycota</taxon>
        <taxon>Glomeromycotina</taxon>
        <taxon>Glomeromycetes</taxon>
        <taxon>Glomerales</taxon>
        <taxon>Glomeraceae</taxon>
        <taxon>Funneliformis</taxon>
    </lineage>
</organism>
<dbReference type="CDD" id="cd02981">
    <property type="entry name" value="PDI_b_family"/>
    <property type="match status" value="1"/>
</dbReference>
<feature type="chain" id="PRO_5040537596" description="Protein disulfide-isomerase" evidence="15">
    <location>
        <begin position="24"/>
        <end position="505"/>
    </location>
</feature>
<dbReference type="PANTHER" id="PTHR18929:SF132">
    <property type="entry name" value="PROTEIN DISULFIDE-ISOMERASE A3"/>
    <property type="match status" value="1"/>
</dbReference>
<keyword evidence="8" id="KW-0256">Endoplasmic reticulum</keyword>
<dbReference type="NCBIfam" id="TIGR01126">
    <property type="entry name" value="pdi_dom"/>
    <property type="match status" value="2"/>
</dbReference>
<dbReference type="Pfam" id="PF00085">
    <property type="entry name" value="Thioredoxin"/>
    <property type="match status" value="2"/>
</dbReference>
<dbReference type="FunFam" id="3.40.30.10:FF:000017">
    <property type="entry name" value="Protein disulfide-isomerase A4"/>
    <property type="match status" value="1"/>
</dbReference>
<dbReference type="InterPro" id="IPR017937">
    <property type="entry name" value="Thioredoxin_CS"/>
</dbReference>
<feature type="region of interest" description="Disordered" evidence="16">
    <location>
        <begin position="475"/>
        <end position="505"/>
    </location>
</feature>
<evidence type="ECO:0000256" key="16">
    <source>
        <dbReference type="SAM" id="MobiDB-lite"/>
    </source>
</evidence>
<protein>
    <recommendedName>
        <fullName evidence="12 15">Protein disulfide-isomerase</fullName>
        <ecNumber evidence="5 15">5.3.4.1</ecNumber>
    </recommendedName>
</protein>
<feature type="domain" description="Thioredoxin" evidence="17">
    <location>
        <begin position="6"/>
        <end position="131"/>
    </location>
</feature>
<evidence type="ECO:0000256" key="11">
    <source>
        <dbReference type="ARBA" id="ARBA00023284"/>
    </source>
</evidence>
<feature type="disulfide bond" description="Redox-active" evidence="13">
    <location>
        <begin position="55"/>
        <end position="58"/>
    </location>
</feature>
<dbReference type="GO" id="GO:0006457">
    <property type="term" value="P:protein folding"/>
    <property type="evidence" value="ECO:0007669"/>
    <property type="project" value="TreeGrafter"/>
</dbReference>
<comment type="caution">
    <text evidence="18">The sequence shown here is derived from an EMBL/GenBank/DDBJ whole genome shotgun (WGS) entry which is preliminary data.</text>
</comment>
<evidence type="ECO:0000256" key="7">
    <source>
        <dbReference type="ARBA" id="ARBA00022737"/>
    </source>
</evidence>
<dbReference type="PROSITE" id="PS00194">
    <property type="entry name" value="THIOREDOXIN_1"/>
    <property type="match status" value="2"/>
</dbReference>
<proteinExistence type="inferred from homology"/>
<feature type="domain" description="Thioredoxin" evidence="17">
    <location>
        <begin position="338"/>
        <end position="469"/>
    </location>
</feature>
<evidence type="ECO:0000256" key="5">
    <source>
        <dbReference type="ARBA" id="ARBA00012723"/>
    </source>
</evidence>
<feature type="compositionally biased region" description="Basic and acidic residues" evidence="16">
    <location>
        <begin position="495"/>
        <end position="505"/>
    </location>
</feature>
<evidence type="ECO:0000259" key="17">
    <source>
        <dbReference type="PROSITE" id="PS51352"/>
    </source>
</evidence>
<dbReference type="PRINTS" id="PR00421">
    <property type="entry name" value="THIOREDOXIN"/>
</dbReference>
<dbReference type="CDD" id="cd02982">
    <property type="entry name" value="PDI_b'_family"/>
    <property type="match status" value="1"/>
</dbReference>
<gene>
    <name evidence="18" type="ORF">FMOSSE_LOCUS61</name>
</gene>
<feature type="signal peptide" evidence="15">
    <location>
        <begin position="1"/>
        <end position="23"/>
    </location>
</feature>
<comment type="subcellular location">
    <subcellularLocation>
        <location evidence="3">Endoplasmic reticulum lumen</location>
    </subcellularLocation>
</comment>
<keyword evidence="9 13" id="KW-1015">Disulfide bond</keyword>
<evidence type="ECO:0000256" key="3">
    <source>
        <dbReference type="ARBA" id="ARBA00004319"/>
    </source>
</evidence>
<sequence>MLIKNLLSSIAAGAFLACTIVSAEQSDVITLSKDNFKTIVEPEKLILVEFYAPWCGHCKALAPEYEIAATALKVENIKLAKVDCTAETQVCSEQDIKGYPTLKVFKDGNASEYNGGRKADLIVNYMKKQALPAISDVNVENFDTFKDSDEKVIIGFFDDNNQEEYNTFSQTAEELREDFLFGATGQKDVITKAEVKPPTVILYKKFDEGKNILEGSFTKEELTTFIKKNSIPLLAEIGPDNYASYVDSGLPLAFLFYENAEQRTKLGQEVESVAKEFKGQVSFVYIDAEKFGQHAENINLKQTWPAFGISKPEENLKFPFDQSKEITTEAIREFVTQFVKGEIKPSIKSQPIPEKNDEPVFVLVADNFEDVVYDATKDVLVEFYAPWCGHCKKLVPTYEKLGETYANVKDKILISKMDATENDLPAKATFKVSGFPTIKLFKAGDNEIVDYQGDRSYESIVEFLNKNALNKVDLDVSTPESSTTSESAPTTTEVAEEKHDEHDEL</sequence>
<dbReference type="InterPro" id="IPR013766">
    <property type="entry name" value="Thioredoxin_domain"/>
</dbReference>
<dbReference type="EMBL" id="CAJVPP010000005">
    <property type="protein sequence ID" value="CAG8434290.1"/>
    <property type="molecule type" value="Genomic_DNA"/>
</dbReference>
<dbReference type="InterPro" id="IPR036249">
    <property type="entry name" value="Thioredoxin-like_sf"/>
</dbReference>
<keyword evidence="6 15" id="KW-0732">Signal</keyword>
<dbReference type="PROSITE" id="PS51352">
    <property type="entry name" value="THIOREDOXIN_2"/>
    <property type="match status" value="2"/>
</dbReference>
<dbReference type="GO" id="GO:0003756">
    <property type="term" value="F:protein disulfide isomerase activity"/>
    <property type="evidence" value="ECO:0007669"/>
    <property type="project" value="UniProtKB-EC"/>
</dbReference>
<dbReference type="GO" id="GO:0005788">
    <property type="term" value="C:endoplasmic reticulum lumen"/>
    <property type="evidence" value="ECO:0007669"/>
    <property type="project" value="UniProtKB-SubCell"/>
</dbReference>
<evidence type="ECO:0000313" key="19">
    <source>
        <dbReference type="Proteomes" id="UP000789375"/>
    </source>
</evidence>
<dbReference type="CDD" id="cd02995">
    <property type="entry name" value="PDI_a_PDI_a'_C"/>
    <property type="match status" value="1"/>
</dbReference>
<dbReference type="InterPro" id="IPR005792">
    <property type="entry name" value="Prot_disulphide_isomerase"/>
</dbReference>
<keyword evidence="11 13" id="KW-0676">Redox-active center</keyword>
<reference evidence="18" key="1">
    <citation type="submission" date="2021-06" db="EMBL/GenBank/DDBJ databases">
        <authorList>
            <person name="Kallberg Y."/>
            <person name="Tangrot J."/>
            <person name="Rosling A."/>
        </authorList>
    </citation>
    <scope>NUCLEOTIDE SEQUENCE</scope>
    <source>
        <strain evidence="18">87-6 pot B 2015</strain>
    </source>
</reference>
<dbReference type="FunFam" id="3.40.30.10:FF:000027">
    <property type="entry name" value="protein disulfide-isomerase A2"/>
    <property type="match status" value="1"/>
</dbReference>
<evidence type="ECO:0000256" key="15">
    <source>
        <dbReference type="RuleBase" id="RU361130"/>
    </source>
</evidence>
<dbReference type="Proteomes" id="UP000789375">
    <property type="component" value="Unassembled WGS sequence"/>
</dbReference>
<dbReference type="SUPFAM" id="SSF52833">
    <property type="entry name" value="Thioredoxin-like"/>
    <property type="match status" value="4"/>
</dbReference>
<evidence type="ECO:0000256" key="12">
    <source>
        <dbReference type="ARBA" id="ARBA00039846"/>
    </source>
</evidence>
<dbReference type="EC" id="5.3.4.1" evidence="5 15"/>
<dbReference type="Gene3D" id="3.40.30.10">
    <property type="entry name" value="Glutaredoxin"/>
    <property type="match status" value="4"/>
</dbReference>
<accession>A0A9N8V1N6</accession>
<dbReference type="Pfam" id="PF13848">
    <property type="entry name" value="Thioredoxin_6"/>
    <property type="match status" value="1"/>
</dbReference>
<dbReference type="GO" id="GO:0034976">
    <property type="term" value="P:response to endoplasmic reticulum stress"/>
    <property type="evidence" value="ECO:0007669"/>
    <property type="project" value="TreeGrafter"/>
</dbReference>
<comment type="catalytic activity">
    <reaction evidence="1 15">
        <text>Catalyzes the rearrangement of -S-S- bonds in proteins.</text>
        <dbReference type="EC" id="5.3.4.1"/>
    </reaction>
</comment>
<evidence type="ECO:0000256" key="2">
    <source>
        <dbReference type="ARBA" id="ARBA00002692"/>
    </source>
</evidence>
<evidence type="ECO:0000313" key="18">
    <source>
        <dbReference type="EMBL" id="CAG8434290.1"/>
    </source>
</evidence>